<evidence type="ECO:0000313" key="1">
    <source>
        <dbReference type="EMBL" id="RPD52235.1"/>
    </source>
</evidence>
<name>A0A5C2RQP9_9APHY</name>
<dbReference type="AlphaFoldDB" id="A0A5C2RQP9"/>
<evidence type="ECO:0000313" key="2">
    <source>
        <dbReference type="EMBL" id="RPD53893.1"/>
    </source>
</evidence>
<sequence>MAGHYSRRARCVRRRSASDCFTYTSCLRRVCECISSLYACSELQRVEPHIPVFDPQRAVSF</sequence>
<accession>A0A5C2RQP9</accession>
<dbReference type="Proteomes" id="UP000313359">
    <property type="component" value="Unassembled WGS sequence"/>
</dbReference>
<protein>
    <submittedName>
        <fullName evidence="2">Uncharacterized protein</fullName>
    </submittedName>
</protein>
<dbReference type="EMBL" id="ML122313">
    <property type="protein sequence ID" value="RPD53893.1"/>
    <property type="molecule type" value="Genomic_DNA"/>
</dbReference>
<keyword evidence="3" id="KW-1185">Reference proteome</keyword>
<gene>
    <name evidence="2" type="ORF">L227DRAFT_580929</name>
    <name evidence="1" type="ORF">L227DRAFT_582166</name>
</gene>
<organism evidence="2 3">
    <name type="scientific">Lentinus tigrinus ALCF2SS1-6</name>
    <dbReference type="NCBI Taxonomy" id="1328759"/>
    <lineage>
        <taxon>Eukaryota</taxon>
        <taxon>Fungi</taxon>
        <taxon>Dikarya</taxon>
        <taxon>Basidiomycota</taxon>
        <taxon>Agaricomycotina</taxon>
        <taxon>Agaricomycetes</taxon>
        <taxon>Polyporales</taxon>
        <taxon>Polyporaceae</taxon>
        <taxon>Lentinus</taxon>
    </lineage>
</organism>
<proteinExistence type="predicted"/>
<evidence type="ECO:0000313" key="3">
    <source>
        <dbReference type="Proteomes" id="UP000313359"/>
    </source>
</evidence>
<reference evidence="2" key="1">
    <citation type="journal article" date="2018" name="Genome Biol. Evol.">
        <title>Genomics and development of Lentinus tigrinus, a white-rot wood-decaying mushroom with dimorphic fruiting bodies.</title>
        <authorList>
            <person name="Wu B."/>
            <person name="Xu Z."/>
            <person name="Knudson A."/>
            <person name="Carlson A."/>
            <person name="Chen N."/>
            <person name="Kovaka S."/>
            <person name="LaButti K."/>
            <person name="Lipzen A."/>
            <person name="Pennachio C."/>
            <person name="Riley R."/>
            <person name="Schakwitz W."/>
            <person name="Umezawa K."/>
            <person name="Ohm R.A."/>
            <person name="Grigoriev I.V."/>
            <person name="Nagy L.G."/>
            <person name="Gibbons J."/>
            <person name="Hibbett D."/>
        </authorList>
    </citation>
    <scope>NUCLEOTIDE SEQUENCE [LARGE SCALE GENOMIC DNA]</scope>
    <source>
        <strain evidence="2">ALCF2SS1-6</strain>
    </source>
</reference>
<dbReference type="EMBL" id="ML122386">
    <property type="protein sequence ID" value="RPD52235.1"/>
    <property type="molecule type" value="Genomic_DNA"/>
</dbReference>